<dbReference type="Proteomes" id="UP000800035">
    <property type="component" value="Unassembled WGS sequence"/>
</dbReference>
<proteinExistence type="predicted"/>
<reference evidence="1" key="1">
    <citation type="journal article" date="2020" name="Stud. Mycol.">
        <title>101 Dothideomycetes genomes: a test case for predicting lifestyles and emergence of pathogens.</title>
        <authorList>
            <person name="Haridas S."/>
            <person name="Albert R."/>
            <person name="Binder M."/>
            <person name="Bloem J."/>
            <person name="Labutti K."/>
            <person name="Salamov A."/>
            <person name="Andreopoulos B."/>
            <person name="Baker S."/>
            <person name="Barry K."/>
            <person name="Bills G."/>
            <person name="Bluhm B."/>
            <person name="Cannon C."/>
            <person name="Castanera R."/>
            <person name="Culley D."/>
            <person name="Daum C."/>
            <person name="Ezra D."/>
            <person name="Gonzalez J."/>
            <person name="Henrissat B."/>
            <person name="Kuo A."/>
            <person name="Liang C."/>
            <person name="Lipzen A."/>
            <person name="Lutzoni F."/>
            <person name="Magnuson J."/>
            <person name="Mondo S."/>
            <person name="Nolan M."/>
            <person name="Ohm R."/>
            <person name="Pangilinan J."/>
            <person name="Park H.-J."/>
            <person name="Ramirez L."/>
            <person name="Alfaro M."/>
            <person name="Sun H."/>
            <person name="Tritt A."/>
            <person name="Yoshinaga Y."/>
            <person name="Zwiers L.-H."/>
            <person name="Turgeon B."/>
            <person name="Goodwin S."/>
            <person name="Spatafora J."/>
            <person name="Crous P."/>
            <person name="Grigoriev I."/>
        </authorList>
    </citation>
    <scope>NUCLEOTIDE SEQUENCE</scope>
    <source>
        <strain evidence="1">CBS 675.92</strain>
    </source>
</reference>
<protein>
    <submittedName>
        <fullName evidence="1">Uncharacterized protein</fullName>
    </submittedName>
</protein>
<dbReference type="OrthoDB" id="10415415at2759"/>
<keyword evidence="2" id="KW-1185">Reference proteome</keyword>
<organism evidence="1 2">
    <name type="scientific">Byssothecium circinans</name>
    <dbReference type="NCBI Taxonomy" id="147558"/>
    <lineage>
        <taxon>Eukaryota</taxon>
        <taxon>Fungi</taxon>
        <taxon>Dikarya</taxon>
        <taxon>Ascomycota</taxon>
        <taxon>Pezizomycotina</taxon>
        <taxon>Dothideomycetes</taxon>
        <taxon>Pleosporomycetidae</taxon>
        <taxon>Pleosporales</taxon>
        <taxon>Massarineae</taxon>
        <taxon>Massarinaceae</taxon>
        <taxon>Byssothecium</taxon>
    </lineage>
</organism>
<sequence length="225" mass="24917">MFSDQQVLEFATINLKDGVAPTDHRLLPVFKQCMPEIVDAGGEHFRFLLDNPPNNGKQLLGMTGIWPTDELHSKFLERGALMPLLAGLGDLLTVKDVIYLKAPSLSQGQIEVLNNDVTSALFQVDGTDRDEFEKLAQSVIVEKADKVLAEWNVTDQASFSKARDFCADIISPDQKQFQHGGTWGILVRDTDSELVEQIKNKAVGKFNTVAVSAWKGFDLEANVEL</sequence>
<name>A0A6A5UFR6_9PLEO</name>
<dbReference type="AlphaFoldDB" id="A0A6A5UFR6"/>
<accession>A0A6A5UFR6</accession>
<evidence type="ECO:0000313" key="1">
    <source>
        <dbReference type="EMBL" id="KAF1963160.1"/>
    </source>
</evidence>
<evidence type="ECO:0000313" key="2">
    <source>
        <dbReference type="Proteomes" id="UP000800035"/>
    </source>
</evidence>
<gene>
    <name evidence="1" type="ORF">CC80DRAFT_487555</name>
</gene>
<dbReference type="EMBL" id="ML976978">
    <property type="protein sequence ID" value="KAF1963160.1"/>
    <property type="molecule type" value="Genomic_DNA"/>
</dbReference>